<dbReference type="GO" id="GO:0005737">
    <property type="term" value="C:cytoplasm"/>
    <property type="evidence" value="ECO:0007669"/>
    <property type="project" value="TreeGrafter"/>
</dbReference>
<proteinExistence type="predicted"/>
<evidence type="ECO:0000256" key="1">
    <source>
        <dbReference type="ARBA" id="ARBA00022468"/>
    </source>
</evidence>
<protein>
    <submittedName>
        <fullName evidence="6">Rho GTPase-activating protein 28 isoform X3</fullName>
    </submittedName>
</protein>
<dbReference type="RefSeq" id="XP_014938242.1">
    <property type="nucleotide sequence ID" value="XM_015082756.3"/>
</dbReference>
<sequence>MLVPAFVLGPERGHARLTMEVEDSGGVVLTAYHSYARSQPPSSEPRCAPRAAASHPGSRKSIPRCRRINRMLSNESLHSPAFNRSNSQASIDSTSMEDFLREIESIKESSMRAQEEQIPAEVKPVDEGELEAEWLQDVGLSTLISGNEEEDGKALLSTLTRTQAAAVKKRYNTYTQTMRKKNKQSVRDVRDIFGVSESPPGDTCDNHTAQLDGPQEEKELPGVMKTSDSLPDDASLNSTALSDGSPDEEGSFTVPRSGSVSILETIPALPVHSNGSPDPGQSVQNAVSDDVYLEKNIPPETEELSFEVSYSEMVTEIPKRNKFKKSEFKKEDFALTKFIVQKTRFGLTEAGDLSSEDMKKIRHLSLIELTAFFDAFGIQLKRNKTERVKGRDTGIFGVPLTVLLDNDRKKDPGVKVPLVLQKFFEKVEESGLESEGIFRLSGCTAKVKQYREELDAKFNSDKFKWDRMCHREAAVMLKAFFRELPTSLFPVEYIPAFITLMERGPPIKVQFQALHLMVMALPDANRDTAQALMTFFNKVIANESKNRMSVWNISTVMAPNLFFSRSKHSDYEELQLANTAAHIIRLMLKYQKILWKVPSFLIMQVRRMNEATMLLKKQLPSVRKLLRRKTIEREVISPKTSKVLQKSPSSRRMSDVPEGVIRVHAPLLSKVSMAIQLNSHTKAKDILAKFQYENSYGSSECIKIQNQRLYEIGGNIGQHCLDPDAYILDVYHVNPQAEWVIKPQQSF</sequence>
<dbReference type="CTD" id="79822"/>
<dbReference type="Pfam" id="PF00620">
    <property type="entry name" value="RhoGAP"/>
    <property type="match status" value="1"/>
</dbReference>
<evidence type="ECO:0000259" key="4">
    <source>
        <dbReference type="PROSITE" id="PS50238"/>
    </source>
</evidence>
<dbReference type="GO" id="GO:0030833">
    <property type="term" value="P:regulation of actin filament polymerization"/>
    <property type="evidence" value="ECO:0007669"/>
    <property type="project" value="TreeGrafter"/>
</dbReference>
<dbReference type="Proteomes" id="UP001652583">
    <property type="component" value="Chromosome D3"/>
</dbReference>
<dbReference type="GeneID" id="106984543"/>
<dbReference type="FunFam" id="1.10.555.10:FF:000018">
    <property type="entry name" value="Rho GTPase activating protein 28"/>
    <property type="match status" value="1"/>
</dbReference>
<dbReference type="PANTHER" id="PTHR14963">
    <property type="entry name" value="RHO GTPASE ACTIVATING PROTEIN 18,19-RELATED"/>
    <property type="match status" value="1"/>
</dbReference>
<organism evidence="5 6">
    <name type="scientific">Acinonyx jubatus</name>
    <name type="common">Cheetah</name>
    <dbReference type="NCBI Taxonomy" id="32536"/>
    <lineage>
        <taxon>Eukaryota</taxon>
        <taxon>Metazoa</taxon>
        <taxon>Chordata</taxon>
        <taxon>Craniata</taxon>
        <taxon>Vertebrata</taxon>
        <taxon>Euteleostomi</taxon>
        <taxon>Mammalia</taxon>
        <taxon>Eutheria</taxon>
        <taxon>Laurasiatheria</taxon>
        <taxon>Carnivora</taxon>
        <taxon>Feliformia</taxon>
        <taxon>Felidae</taxon>
        <taxon>Felinae</taxon>
        <taxon>Acinonyx</taxon>
    </lineage>
</organism>
<evidence type="ECO:0000256" key="2">
    <source>
        <dbReference type="ARBA" id="ARBA00055252"/>
    </source>
</evidence>
<dbReference type="AlphaFoldDB" id="A0A6J0A6L4"/>
<dbReference type="InterPro" id="IPR008936">
    <property type="entry name" value="Rho_GTPase_activation_prot"/>
</dbReference>
<dbReference type="CDD" id="cd04391">
    <property type="entry name" value="RhoGAP_ARHGAP18"/>
    <property type="match status" value="1"/>
</dbReference>
<dbReference type="GO" id="GO:0051497">
    <property type="term" value="P:negative regulation of stress fiber assembly"/>
    <property type="evidence" value="ECO:0007669"/>
    <property type="project" value="TreeGrafter"/>
</dbReference>
<feature type="domain" description="Rho-GAP" evidence="4">
    <location>
        <begin position="398"/>
        <end position="595"/>
    </location>
</feature>
<dbReference type="SUPFAM" id="SSF48350">
    <property type="entry name" value="GTPase activation domain, GAP"/>
    <property type="match status" value="1"/>
</dbReference>
<dbReference type="Gene3D" id="1.10.555.10">
    <property type="entry name" value="Rho GTPase activation protein"/>
    <property type="match status" value="1"/>
</dbReference>
<accession>A0A6J0A6L4</accession>
<feature type="region of interest" description="Disordered" evidence="3">
    <location>
        <begin position="194"/>
        <end position="257"/>
    </location>
</feature>
<dbReference type="InterPro" id="IPR000198">
    <property type="entry name" value="RhoGAP_dom"/>
</dbReference>
<dbReference type="InterPro" id="IPR057323">
    <property type="entry name" value="RHG40/28/18_ubiquitin"/>
</dbReference>
<comment type="function">
    <text evidence="2">GTPase activator for the Rho-type GTPases by converting them to an inactive GDP-bound state.</text>
</comment>
<feature type="region of interest" description="Disordered" evidence="3">
    <location>
        <begin position="36"/>
        <end position="61"/>
    </location>
</feature>
<reference evidence="6" key="1">
    <citation type="submission" date="2025-08" db="UniProtKB">
        <authorList>
            <consortium name="RefSeq"/>
        </authorList>
    </citation>
    <scope>IDENTIFICATION</scope>
    <source>
        <tissue evidence="6">Blood</tissue>
    </source>
</reference>
<dbReference type="SMART" id="SM00324">
    <property type="entry name" value="RhoGAP"/>
    <property type="match status" value="1"/>
</dbReference>
<dbReference type="PANTHER" id="PTHR14963:SF5">
    <property type="entry name" value="RHO GTPASE-ACTIVATING PROTEIN 28"/>
    <property type="match status" value="1"/>
</dbReference>
<dbReference type="KEGG" id="aju:106984543"/>
<keyword evidence="5" id="KW-1185">Reference proteome</keyword>
<keyword evidence="1" id="KW-0343">GTPase activation</keyword>
<dbReference type="GO" id="GO:0051056">
    <property type="term" value="P:regulation of small GTPase mediated signal transduction"/>
    <property type="evidence" value="ECO:0007669"/>
    <property type="project" value="TreeGrafter"/>
</dbReference>
<name>A0A6J0A6L4_ACIJB</name>
<evidence type="ECO:0000256" key="3">
    <source>
        <dbReference type="SAM" id="MobiDB-lite"/>
    </source>
</evidence>
<evidence type="ECO:0000313" key="5">
    <source>
        <dbReference type="Proteomes" id="UP001652583"/>
    </source>
</evidence>
<evidence type="ECO:0000313" key="6">
    <source>
        <dbReference type="RefSeq" id="XP_014938242.1"/>
    </source>
</evidence>
<gene>
    <name evidence="6" type="primary">ARHGAP28</name>
</gene>
<dbReference type="GO" id="GO:0005096">
    <property type="term" value="F:GTPase activator activity"/>
    <property type="evidence" value="ECO:0007669"/>
    <property type="project" value="UniProtKB-KW"/>
</dbReference>
<dbReference type="PROSITE" id="PS50238">
    <property type="entry name" value="RHOGAP"/>
    <property type="match status" value="1"/>
</dbReference>
<dbReference type="Pfam" id="PF25442">
    <property type="entry name" value="Ubiquitin_RHG40_C"/>
    <property type="match status" value="1"/>
</dbReference>
<dbReference type="GO" id="GO:0007165">
    <property type="term" value="P:signal transduction"/>
    <property type="evidence" value="ECO:0007669"/>
    <property type="project" value="InterPro"/>
</dbReference>